<dbReference type="Pfam" id="PF00005">
    <property type="entry name" value="ABC_tran"/>
    <property type="match status" value="1"/>
</dbReference>
<dbReference type="InterPro" id="IPR017871">
    <property type="entry name" value="ABC_transporter-like_CS"/>
</dbReference>
<evidence type="ECO:0000313" key="6">
    <source>
        <dbReference type="Proteomes" id="UP000092024"/>
    </source>
</evidence>
<dbReference type="GO" id="GO:0016887">
    <property type="term" value="F:ATP hydrolysis activity"/>
    <property type="evidence" value="ECO:0007669"/>
    <property type="project" value="InterPro"/>
</dbReference>
<dbReference type="SMART" id="SM00382">
    <property type="entry name" value="AAA"/>
    <property type="match status" value="1"/>
</dbReference>
<dbReference type="PROSITE" id="PS50893">
    <property type="entry name" value="ABC_TRANSPORTER_2"/>
    <property type="match status" value="1"/>
</dbReference>
<dbReference type="SUPFAM" id="SSF52540">
    <property type="entry name" value="P-loop containing nucleoside triphosphate hydrolases"/>
    <property type="match status" value="1"/>
</dbReference>
<dbReference type="GO" id="GO:0005524">
    <property type="term" value="F:ATP binding"/>
    <property type="evidence" value="ECO:0007669"/>
    <property type="project" value="UniProtKB-KW"/>
</dbReference>
<protein>
    <submittedName>
        <fullName evidence="5">ABC transporter ATP-binding protein</fullName>
    </submittedName>
</protein>
<dbReference type="InterPro" id="IPR027417">
    <property type="entry name" value="P-loop_NTPase"/>
</dbReference>
<keyword evidence="3 5" id="KW-0067">ATP-binding</keyword>
<evidence type="ECO:0000256" key="2">
    <source>
        <dbReference type="ARBA" id="ARBA00022741"/>
    </source>
</evidence>
<dbReference type="InterPro" id="IPR003439">
    <property type="entry name" value="ABC_transporter-like_ATP-bd"/>
</dbReference>
<dbReference type="Gene3D" id="3.40.50.300">
    <property type="entry name" value="P-loop containing nucleotide triphosphate hydrolases"/>
    <property type="match status" value="1"/>
</dbReference>
<dbReference type="InterPro" id="IPR003593">
    <property type="entry name" value="AAA+_ATPase"/>
</dbReference>
<name>A0A1A5YAY4_9BACL</name>
<dbReference type="PROSITE" id="PS00211">
    <property type="entry name" value="ABC_TRANSPORTER_1"/>
    <property type="match status" value="1"/>
</dbReference>
<keyword evidence="2" id="KW-0547">Nucleotide-binding</keyword>
<dbReference type="InterPro" id="IPR050166">
    <property type="entry name" value="ABC_transporter_ATP-bind"/>
</dbReference>
<accession>A0A1A5YAY4</accession>
<dbReference type="AlphaFoldDB" id="A0A1A5YAY4"/>
<reference evidence="5 6" key="1">
    <citation type="submission" date="2016-05" db="EMBL/GenBank/DDBJ databases">
        <title>Paenibacillus oryzae. sp. nov., isolated from the rice root.</title>
        <authorList>
            <person name="Zhang J."/>
            <person name="Zhang X."/>
        </authorList>
    </citation>
    <scope>NUCLEOTIDE SEQUENCE [LARGE SCALE GENOMIC DNA]</scope>
    <source>
        <strain evidence="5 6">1DrF-4</strain>
    </source>
</reference>
<feature type="domain" description="ABC transporter" evidence="4">
    <location>
        <begin position="5"/>
        <end position="234"/>
    </location>
</feature>
<dbReference type="EMBL" id="LYPA01000080">
    <property type="protein sequence ID" value="OBR62535.1"/>
    <property type="molecule type" value="Genomic_DNA"/>
</dbReference>
<organism evidence="5 6">
    <name type="scientific">Paenibacillus oryzae</name>
    <dbReference type="NCBI Taxonomy" id="1844972"/>
    <lineage>
        <taxon>Bacteria</taxon>
        <taxon>Bacillati</taxon>
        <taxon>Bacillota</taxon>
        <taxon>Bacilli</taxon>
        <taxon>Bacillales</taxon>
        <taxon>Paenibacillaceae</taxon>
        <taxon>Paenibacillus</taxon>
    </lineage>
</organism>
<dbReference type="STRING" id="1844972.A7K91_02190"/>
<keyword evidence="6" id="KW-1185">Reference proteome</keyword>
<evidence type="ECO:0000256" key="3">
    <source>
        <dbReference type="ARBA" id="ARBA00022840"/>
    </source>
</evidence>
<dbReference type="Proteomes" id="UP000092024">
    <property type="component" value="Unassembled WGS sequence"/>
</dbReference>
<evidence type="ECO:0000313" key="5">
    <source>
        <dbReference type="EMBL" id="OBR62535.1"/>
    </source>
</evidence>
<dbReference type="PANTHER" id="PTHR42788">
    <property type="entry name" value="TAURINE IMPORT ATP-BINDING PROTEIN-RELATED"/>
    <property type="match status" value="1"/>
</dbReference>
<sequence length="246" mass="26190">MAPFVELTEIGIRLGGKEIFAGMNARLERGVSYALIGKSGVGKSTLLNLIAGYLTPGSGSLTVGGEPVNGPRRGTAFLQQELGLFPWQTVAEAVGMPLRLAGGVTDKKEIANKTAGLLAELGLEGVAGSYPAQLSGGQRQRAALARTLIGEPDFLLMDEPTSSLDAVTKESIQLLVQEQQRKRGATLLFVTHDIEEAVLLGDVIFLLEAGGGLSSRKTADFEGGTAREDIRFYESCIELRQWMNAL</sequence>
<evidence type="ECO:0000259" key="4">
    <source>
        <dbReference type="PROSITE" id="PS50893"/>
    </source>
</evidence>
<proteinExistence type="predicted"/>
<evidence type="ECO:0000256" key="1">
    <source>
        <dbReference type="ARBA" id="ARBA00022448"/>
    </source>
</evidence>
<dbReference type="OrthoDB" id="9802264at2"/>
<gene>
    <name evidence="5" type="ORF">A7K91_02190</name>
</gene>
<keyword evidence="1" id="KW-0813">Transport</keyword>
<dbReference type="PANTHER" id="PTHR42788:SF19">
    <property type="entry name" value="ALIPHATIC SULFONATES IMPORT ATP-BINDING PROTEIN SSUB 2"/>
    <property type="match status" value="1"/>
</dbReference>
<comment type="caution">
    <text evidence="5">The sequence shown here is derived from an EMBL/GenBank/DDBJ whole genome shotgun (WGS) entry which is preliminary data.</text>
</comment>